<dbReference type="Proteomes" id="UP001605036">
    <property type="component" value="Unassembled WGS sequence"/>
</dbReference>
<protein>
    <submittedName>
        <fullName evidence="1">Uncharacterized protein</fullName>
    </submittedName>
</protein>
<proteinExistence type="predicted"/>
<reference evidence="1 2" key="1">
    <citation type="submission" date="2024-09" db="EMBL/GenBank/DDBJ databases">
        <title>Chromosome-scale assembly of Riccia fluitans.</title>
        <authorList>
            <person name="Paukszto L."/>
            <person name="Sawicki J."/>
            <person name="Karawczyk K."/>
            <person name="Piernik-Szablinska J."/>
            <person name="Szczecinska M."/>
            <person name="Mazdziarz M."/>
        </authorList>
    </citation>
    <scope>NUCLEOTIDE SEQUENCE [LARGE SCALE GENOMIC DNA]</scope>
    <source>
        <strain evidence="1">Rf_01</strain>
        <tissue evidence="1">Aerial parts of the thallus</tissue>
    </source>
</reference>
<evidence type="ECO:0000313" key="1">
    <source>
        <dbReference type="EMBL" id="KAL2623391.1"/>
    </source>
</evidence>
<comment type="caution">
    <text evidence="1">The sequence shown here is derived from an EMBL/GenBank/DDBJ whole genome shotgun (WGS) entry which is preliminary data.</text>
</comment>
<evidence type="ECO:0000313" key="2">
    <source>
        <dbReference type="Proteomes" id="UP001605036"/>
    </source>
</evidence>
<sequence>MPRLSDFAFLASGNDHEEAHRFELEKGKEMAAEYRLVNREGKTLCPESWCRAAGFTQDQSQSREIELCNEVAVRRRRDGDVELREDCSEP</sequence>
<gene>
    <name evidence="1" type="ORF">R1flu_003596</name>
</gene>
<accession>A0ABD1Y9G1</accession>
<dbReference type="EMBL" id="JBHFFA010000006">
    <property type="protein sequence ID" value="KAL2623391.1"/>
    <property type="molecule type" value="Genomic_DNA"/>
</dbReference>
<name>A0ABD1Y9G1_9MARC</name>
<dbReference type="AlphaFoldDB" id="A0ABD1Y9G1"/>
<organism evidence="1 2">
    <name type="scientific">Riccia fluitans</name>
    <dbReference type="NCBI Taxonomy" id="41844"/>
    <lineage>
        <taxon>Eukaryota</taxon>
        <taxon>Viridiplantae</taxon>
        <taxon>Streptophyta</taxon>
        <taxon>Embryophyta</taxon>
        <taxon>Marchantiophyta</taxon>
        <taxon>Marchantiopsida</taxon>
        <taxon>Marchantiidae</taxon>
        <taxon>Marchantiales</taxon>
        <taxon>Ricciaceae</taxon>
        <taxon>Riccia</taxon>
    </lineage>
</organism>
<keyword evidence="2" id="KW-1185">Reference proteome</keyword>